<name>A0A2S8BCN6_9MYCO</name>
<gene>
    <name evidence="2" type="ORF">C1Y40_05432</name>
</gene>
<comment type="caution">
    <text evidence="2">The sequence shown here is derived from an EMBL/GenBank/DDBJ whole genome shotgun (WGS) entry which is preliminary data.</text>
</comment>
<evidence type="ECO:0000313" key="3">
    <source>
        <dbReference type="Proteomes" id="UP000238296"/>
    </source>
</evidence>
<protein>
    <submittedName>
        <fullName evidence="2">Uncharacterized protein</fullName>
    </submittedName>
</protein>
<reference evidence="2 3" key="1">
    <citation type="journal article" date="2017" name="Int. J. Syst. Evol. Microbiol.">
        <title>Mycobacterium talmoniae sp. nov., a slowly growing mycobacterium isolated from human respiratory samples.</title>
        <authorList>
            <person name="Davidson R.M."/>
            <person name="DeGroote M.A."/>
            <person name="Marola J.L."/>
            <person name="Buss S."/>
            <person name="Jones V."/>
            <person name="McNeil M.R."/>
            <person name="Freifeld A.G."/>
            <person name="Elaine Epperson L."/>
            <person name="Hasan N.A."/>
            <person name="Jackson M."/>
            <person name="Iwen P.C."/>
            <person name="Salfinger M."/>
            <person name="Strong M."/>
        </authorList>
    </citation>
    <scope>NUCLEOTIDE SEQUENCE [LARGE SCALE GENOMIC DNA]</scope>
    <source>
        <strain evidence="2 3">ATCC BAA-2683</strain>
    </source>
</reference>
<evidence type="ECO:0000256" key="1">
    <source>
        <dbReference type="SAM" id="MobiDB-lite"/>
    </source>
</evidence>
<dbReference type="EMBL" id="PPEA01000815">
    <property type="protein sequence ID" value="PQM44406.1"/>
    <property type="molecule type" value="Genomic_DNA"/>
</dbReference>
<proteinExistence type="predicted"/>
<dbReference type="AlphaFoldDB" id="A0A2S8BCN6"/>
<feature type="compositionally biased region" description="Polar residues" evidence="1">
    <location>
        <begin position="1"/>
        <end position="12"/>
    </location>
</feature>
<dbReference type="Proteomes" id="UP000238296">
    <property type="component" value="Unassembled WGS sequence"/>
</dbReference>
<sequence>MRSSSPSGNTMWRRSARARSSSRYSNICGVTTVGAGPRICSTSAVVSMWRLSTSSAVSTLRSAPAWIRARVWEANSAVL</sequence>
<evidence type="ECO:0000313" key="2">
    <source>
        <dbReference type="EMBL" id="PQM44406.1"/>
    </source>
</evidence>
<organism evidence="2 3">
    <name type="scientific">Mycobacterium talmoniae</name>
    <dbReference type="NCBI Taxonomy" id="1858794"/>
    <lineage>
        <taxon>Bacteria</taxon>
        <taxon>Bacillati</taxon>
        <taxon>Actinomycetota</taxon>
        <taxon>Actinomycetes</taxon>
        <taxon>Mycobacteriales</taxon>
        <taxon>Mycobacteriaceae</taxon>
        <taxon>Mycobacterium</taxon>
    </lineage>
</organism>
<feature type="region of interest" description="Disordered" evidence="1">
    <location>
        <begin position="1"/>
        <end position="22"/>
    </location>
</feature>
<accession>A0A2S8BCN6</accession>